<dbReference type="AlphaFoldDB" id="A0A652YUP7"/>
<reference evidence="1" key="1">
    <citation type="submission" date="2019-07" db="EMBL/GenBank/DDBJ databases">
        <title>Genomic Encyclopedia of Type Strains, Phase IV (KMG-IV): sequencing the most valuable type-strain genomes for metagenomic binning, comparative biology and taxonomic classification.</title>
        <authorList>
            <person name="Goeker M."/>
        </authorList>
    </citation>
    <scope>NUCLEOTIDE SEQUENCE</scope>
    <source>
        <strain evidence="1">DSM 44596</strain>
    </source>
</reference>
<dbReference type="SUPFAM" id="SSF55961">
    <property type="entry name" value="Bet v1-like"/>
    <property type="match status" value="1"/>
</dbReference>
<name>A0A652YUP7_NOCGL</name>
<dbReference type="EMBL" id="VNIQ01000002">
    <property type="protein sequence ID" value="TYQ06828.1"/>
    <property type="molecule type" value="Genomic_DNA"/>
</dbReference>
<sequence>MHKVASRRRSQPPPARFLFEALIDPHREPVRHWLDLRDNEIEPRIIEAVEPELVVWSSIWPDRPDAIIRFDIEAVGNSTTLCWTLLVEDPVPTESEVVRLRKRINTLINANLRFTFGQ</sequence>
<accession>A0A652YUP7</accession>
<protein>
    <recommendedName>
        <fullName evidence="2">SRPBCC family protein</fullName>
    </recommendedName>
</protein>
<evidence type="ECO:0008006" key="2">
    <source>
        <dbReference type="Google" id="ProtNLM"/>
    </source>
</evidence>
<proteinExistence type="predicted"/>
<comment type="caution">
    <text evidence="1">The sequence shown here is derived from an EMBL/GenBank/DDBJ whole genome shotgun (WGS) entry which is preliminary data.</text>
</comment>
<evidence type="ECO:0000313" key="1">
    <source>
        <dbReference type="EMBL" id="TYQ06828.1"/>
    </source>
</evidence>
<gene>
    <name evidence="1" type="ORF">FNL38_102972</name>
</gene>
<organism evidence="1">
    <name type="scientific">Nocardia globerula</name>
    <dbReference type="NCBI Taxonomy" id="1818"/>
    <lineage>
        <taxon>Bacteria</taxon>
        <taxon>Bacillati</taxon>
        <taxon>Actinomycetota</taxon>
        <taxon>Actinomycetes</taxon>
        <taxon>Mycobacteriales</taxon>
        <taxon>Nocardiaceae</taxon>
        <taxon>Nocardia</taxon>
    </lineage>
</organism>